<comment type="caution">
    <text evidence="2">The sequence shown here is derived from an EMBL/GenBank/DDBJ whole genome shotgun (WGS) entry which is preliminary data.</text>
</comment>
<keyword evidence="3" id="KW-1185">Reference proteome</keyword>
<dbReference type="InterPro" id="IPR050126">
    <property type="entry name" value="Ap4A_hydrolase"/>
</dbReference>
<dbReference type="Proteomes" id="UP000572377">
    <property type="component" value="Unassembled WGS sequence"/>
</dbReference>
<feature type="domain" description="Calcineurin-like phosphoesterase" evidence="1">
    <location>
        <begin position="29"/>
        <end position="104"/>
    </location>
</feature>
<name>A0A849L192_9RHOB</name>
<evidence type="ECO:0000313" key="3">
    <source>
        <dbReference type="Proteomes" id="UP000572377"/>
    </source>
</evidence>
<dbReference type="EMBL" id="JABFBC010000001">
    <property type="protein sequence ID" value="NNU80033.1"/>
    <property type="molecule type" value="Genomic_DNA"/>
</dbReference>
<dbReference type="PANTHER" id="PTHR42850">
    <property type="entry name" value="METALLOPHOSPHOESTERASE"/>
    <property type="match status" value="1"/>
</dbReference>
<dbReference type="Pfam" id="PF00149">
    <property type="entry name" value="Metallophos"/>
    <property type="match status" value="1"/>
</dbReference>
<dbReference type="SUPFAM" id="SSF56300">
    <property type="entry name" value="Metallo-dependent phosphatases"/>
    <property type="match status" value="1"/>
</dbReference>
<protein>
    <submittedName>
        <fullName evidence="2">Metallophosphoesterase</fullName>
    </submittedName>
</protein>
<organism evidence="2 3">
    <name type="scientific">Halovulum dunhuangense</name>
    <dbReference type="NCBI Taxonomy" id="1505036"/>
    <lineage>
        <taxon>Bacteria</taxon>
        <taxon>Pseudomonadati</taxon>
        <taxon>Pseudomonadota</taxon>
        <taxon>Alphaproteobacteria</taxon>
        <taxon>Rhodobacterales</taxon>
        <taxon>Paracoccaceae</taxon>
        <taxon>Halovulum</taxon>
    </lineage>
</organism>
<dbReference type="GO" id="GO:0016791">
    <property type="term" value="F:phosphatase activity"/>
    <property type="evidence" value="ECO:0007669"/>
    <property type="project" value="TreeGrafter"/>
</dbReference>
<proteinExistence type="predicted"/>
<reference evidence="2 3" key="1">
    <citation type="submission" date="2020-05" db="EMBL/GenBank/DDBJ databases">
        <title>Gimesia benthica sp. nov., a novel planctomycete isolated from a deep-sea water sample of the Northwest Indian Ocean.</title>
        <authorList>
            <person name="Wang J."/>
            <person name="Ruan C."/>
            <person name="Song L."/>
            <person name="Zhu Y."/>
            <person name="Li A."/>
            <person name="Zheng X."/>
            <person name="Wang L."/>
            <person name="Lu Z."/>
            <person name="Huang Y."/>
            <person name="Du W."/>
            <person name="Zhou Y."/>
            <person name="Huang L."/>
            <person name="Dai X."/>
        </authorList>
    </citation>
    <scope>NUCLEOTIDE SEQUENCE [LARGE SCALE GENOMIC DNA]</scope>
    <source>
        <strain evidence="2 3">YYQ-30</strain>
    </source>
</reference>
<sequence length="296" mass="33158">MADKLVHRLTALGYTESKGAWRHADPDRSVVFLGDFIDRGPQNGRVLSIVRAMIEAGTARAIMGNHELNAIHFHSQGDRGPLRDHTPDNRRQHESFLAEFPLGSPGARAWIDWMADLPIWLERDGLRFVHACWDEGAISLLRTHAPNGSAGMDTLLRAATDPPLRHAVEMLTKGPEVPLPQGYSFKDKGQRTRTDMRLRWWLRDATAWRSLGISVPHREQLPEGDIPARHRMPGYPADAPPVFFGHYWLEDAPELQAPNVLCLDYCAGKEGPLVSYPVVPGARRLELARLQGLDPC</sequence>
<accession>A0A849L192</accession>
<gene>
    <name evidence="2" type="ORF">HMH01_06230</name>
</gene>
<dbReference type="Gene3D" id="3.60.21.10">
    <property type="match status" value="1"/>
</dbReference>
<dbReference type="PANTHER" id="PTHR42850:SF7">
    <property type="entry name" value="BIS(5'-NUCLEOSYL)-TETRAPHOSPHATASE PRPE [ASYMMETRICAL]"/>
    <property type="match status" value="1"/>
</dbReference>
<dbReference type="InterPro" id="IPR029052">
    <property type="entry name" value="Metallo-depent_PP-like"/>
</dbReference>
<dbReference type="InterPro" id="IPR004843">
    <property type="entry name" value="Calcineurin-like_PHP"/>
</dbReference>
<evidence type="ECO:0000259" key="1">
    <source>
        <dbReference type="Pfam" id="PF00149"/>
    </source>
</evidence>
<dbReference type="GO" id="GO:0005737">
    <property type="term" value="C:cytoplasm"/>
    <property type="evidence" value="ECO:0007669"/>
    <property type="project" value="TreeGrafter"/>
</dbReference>
<dbReference type="AlphaFoldDB" id="A0A849L192"/>
<evidence type="ECO:0000313" key="2">
    <source>
        <dbReference type="EMBL" id="NNU80033.1"/>
    </source>
</evidence>